<accession>A0A2A6CTL0</accession>
<organism evidence="1 2">
    <name type="scientific">Pristionchus pacificus</name>
    <name type="common">Parasitic nematode worm</name>
    <dbReference type="NCBI Taxonomy" id="54126"/>
    <lineage>
        <taxon>Eukaryota</taxon>
        <taxon>Metazoa</taxon>
        <taxon>Ecdysozoa</taxon>
        <taxon>Nematoda</taxon>
        <taxon>Chromadorea</taxon>
        <taxon>Rhabditida</taxon>
        <taxon>Rhabditina</taxon>
        <taxon>Diplogasteromorpha</taxon>
        <taxon>Diplogasteroidea</taxon>
        <taxon>Neodiplogasteridae</taxon>
        <taxon>Pristionchus</taxon>
    </lineage>
</organism>
<evidence type="ECO:0000313" key="1">
    <source>
        <dbReference type="EnsemblMetazoa" id="PPA39088.1"/>
    </source>
</evidence>
<dbReference type="Proteomes" id="UP000005239">
    <property type="component" value="Unassembled WGS sequence"/>
</dbReference>
<sequence length="79" mass="8687">RSSLGLRLCTCCYWLEKAVGAAFGRSDDERETEGPRRLPYPGWRAAACPPTVNFTMRQTVAWCGRGMGVIVEHGRVGTA</sequence>
<dbReference type="AlphaFoldDB" id="A0A2A6CTL0"/>
<reference evidence="2" key="1">
    <citation type="journal article" date="2008" name="Nat. Genet.">
        <title>The Pristionchus pacificus genome provides a unique perspective on nematode lifestyle and parasitism.</title>
        <authorList>
            <person name="Dieterich C."/>
            <person name="Clifton S.W."/>
            <person name="Schuster L.N."/>
            <person name="Chinwalla A."/>
            <person name="Delehaunty K."/>
            <person name="Dinkelacker I."/>
            <person name="Fulton L."/>
            <person name="Fulton R."/>
            <person name="Godfrey J."/>
            <person name="Minx P."/>
            <person name="Mitreva M."/>
            <person name="Roeseler W."/>
            <person name="Tian H."/>
            <person name="Witte H."/>
            <person name="Yang S.P."/>
            <person name="Wilson R.K."/>
            <person name="Sommer R.J."/>
        </authorList>
    </citation>
    <scope>NUCLEOTIDE SEQUENCE [LARGE SCALE GENOMIC DNA]</scope>
    <source>
        <strain evidence="2">PS312</strain>
    </source>
</reference>
<reference evidence="1" key="2">
    <citation type="submission" date="2022-06" db="UniProtKB">
        <authorList>
            <consortium name="EnsemblMetazoa"/>
        </authorList>
    </citation>
    <scope>IDENTIFICATION</scope>
    <source>
        <strain evidence="1">PS312</strain>
    </source>
</reference>
<name>A0A2A6CTL0_PRIPA</name>
<dbReference type="EnsemblMetazoa" id="PPA39088.1">
    <property type="protein sequence ID" value="PPA39088.1"/>
    <property type="gene ID" value="WBGene00277457"/>
</dbReference>
<proteinExistence type="predicted"/>
<gene>
    <name evidence="1" type="primary">WBGene00277457</name>
</gene>
<protein>
    <submittedName>
        <fullName evidence="1">Uncharacterized protein</fullName>
    </submittedName>
</protein>
<keyword evidence="2" id="KW-1185">Reference proteome</keyword>
<accession>A0A8R1YZD6</accession>
<evidence type="ECO:0000313" key="2">
    <source>
        <dbReference type="Proteomes" id="UP000005239"/>
    </source>
</evidence>